<feature type="chain" id="PRO_5046246906" description="PepSY domain-containing protein" evidence="2">
    <location>
        <begin position="23"/>
        <end position="166"/>
    </location>
</feature>
<gene>
    <name evidence="3" type="ORF">HJ526_17655</name>
</gene>
<protein>
    <recommendedName>
        <fullName evidence="5">PepSY domain-containing protein</fullName>
    </recommendedName>
</protein>
<feature type="compositionally biased region" description="Basic and acidic residues" evidence="1">
    <location>
        <begin position="124"/>
        <end position="166"/>
    </location>
</feature>
<keyword evidence="2" id="KW-0732">Signal</keyword>
<feature type="signal peptide" evidence="2">
    <location>
        <begin position="1"/>
        <end position="22"/>
    </location>
</feature>
<comment type="caution">
    <text evidence="3">The sequence shown here is derived from an EMBL/GenBank/DDBJ whole genome shotgun (WGS) entry which is preliminary data.</text>
</comment>
<name>A0ABX2PIB3_9RHOB</name>
<accession>A0ABX2PIB3</accession>
<sequence length="166" mass="17560">MRTLLKTVCVCLCAALPMAAHAQSVKDEIIADLVKDGYTEITVSRTLLGRLRFIGVGQNGTREVVVQPSNGAILRDHVDDDDDERTARTSDNDDRGGSGSTAGSDDSSGSGDSGSASDDSGGDDGGKDDGRDDDRGGKDDDKSDDKDNDRGNDRDDGHDNDRGRDR</sequence>
<keyword evidence="4" id="KW-1185">Reference proteome</keyword>
<evidence type="ECO:0000256" key="1">
    <source>
        <dbReference type="SAM" id="MobiDB-lite"/>
    </source>
</evidence>
<reference evidence="3 4" key="1">
    <citation type="submission" date="2020-04" db="EMBL/GenBank/DDBJ databases">
        <title>Donghicola sp., a member of the Rhodobacteraceae family isolated from mangrove forest in Thailand.</title>
        <authorList>
            <person name="Charoenyingcharoen P."/>
            <person name="Yukphan P."/>
        </authorList>
    </citation>
    <scope>NUCLEOTIDE SEQUENCE [LARGE SCALE GENOMIC DNA]</scope>
    <source>
        <strain evidence="3 4">C2-DW-16</strain>
    </source>
</reference>
<feature type="compositionally biased region" description="Low complexity" evidence="1">
    <location>
        <begin position="101"/>
        <end position="119"/>
    </location>
</feature>
<evidence type="ECO:0000313" key="4">
    <source>
        <dbReference type="Proteomes" id="UP000523601"/>
    </source>
</evidence>
<dbReference type="Proteomes" id="UP000523601">
    <property type="component" value="Unassembled WGS sequence"/>
</dbReference>
<dbReference type="RefSeq" id="WP_176855937.1">
    <property type="nucleotide sequence ID" value="NZ_JABCJD010000012.1"/>
</dbReference>
<feature type="region of interest" description="Disordered" evidence="1">
    <location>
        <begin position="67"/>
        <end position="166"/>
    </location>
</feature>
<feature type="compositionally biased region" description="Basic and acidic residues" evidence="1">
    <location>
        <begin position="85"/>
        <end position="96"/>
    </location>
</feature>
<evidence type="ECO:0000256" key="2">
    <source>
        <dbReference type="SAM" id="SignalP"/>
    </source>
</evidence>
<evidence type="ECO:0008006" key="5">
    <source>
        <dbReference type="Google" id="ProtNLM"/>
    </source>
</evidence>
<proteinExistence type="predicted"/>
<dbReference type="EMBL" id="JABCJD010000012">
    <property type="protein sequence ID" value="NVO29250.1"/>
    <property type="molecule type" value="Genomic_DNA"/>
</dbReference>
<organism evidence="3 4">
    <name type="scientific">Donghicola mangrovi</name>
    <dbReference type="NCBI Taxonomy" id="2729614"/>
    <lineage>
        <taxon>Bacteria</taxon>
        <taxon>Pseudomonadati</taxon>
        <taxon>Pseudomonadota</taxon>
        <taxon>Alphaproteobacteria</taxon>
        <taxon>Rhodobacterales</taxon>
        <taxon>Roseobacteraceae</taxon>
        <taxon>Donghicola</taxon>
    </lineage>
</organism>
<evidence type="ECO:0000313" key="3">
    <source>
        <dbReference type="EMBL" id="NVO29250.1"/>
    </source>
</evidence>